<sequence length="77" mass="8514">MSNDLLRWRKSADKEEWAALARLVGTSVGYMNLIAYGVRRASPKRAAAIEKGTKLIGKYAPVTKESLVFMTVRDNAA</sequence>
<organism evidence="1 2">
    <name type="scientific">Yersinia enterocolitica</name>
    <dbReference type="NCBI Taxonomy" id="630"/>
    <lineage>
        <taxon>Bacteria</taxon>
        <taxon>Pseudomonadati</taxon>
        <taxon>Pseudomonadota</taxon>
        <taxon>Gammaproteobacteria</taxon>
        <taxon>Enterobacterales</taxon>
        <taxon>Yersiniaceae</taxon>
        <taxon>Yersinia</taxon>
    </lineage>
</organism>
<reference evidence="1 2" key="1">
    <citation type="submission" date="2015-03" db="EMBL/GenBank/DDBJ databases">
        <authorList>
            <person name="Murphy D."/>
        </authorList>
    </citation>
    <scope>NUCLEOTIDE SEQUENCE [LARGE SCALE GENOMIC DNA]</scope>
    <source>
        <strain evidence="1 2">IP26249</strain>
    </source>
</reference>
<evidence type="ECO:0008006" key="3">
    <source>
        <dbReference type="Google" id="ProtNLM"/>
    </source>
</evidence>
<protein>
    <recommendedName>
        <fullName evidence="3">Transcriptional regulator</fullName>
    </recommendedName>
</protein>
<evidence type="ECO:0000313" key="2">
    <source>
        <dbReference type="Proteomes" id="UP000048841"/>
    </source>
</evidence>
<dbReference type="AlphaFoldDB" id="A0A0T7P7X2"/>
<dbReference type="EMBL" id="CGBR01000023">
    <property type="protein sequence ID" value="CFQ68269.1"/>
    <property type="molecule type" value="Genomic_DNA"/>
</dbReference>
<evidence type="ECO:0000313" key="1">
    <source>
        <dbReference type="EMBL" id="CFQ68269.1"/>
    </source>
</evidence>
<gene>
    <name evidence="1" type="ORF">ERS137941_02979</name>
</gene>
<name>A0A0T7P7X2_YEREN</name>
<dbReference type="Proteomes" id="UP000048841">
    <property type="component" value="Unassembled WGS sequence"/>
</dbReference>
<proteinExistence type="predicted"/>
<accession>A0A0T7P7X2</accession>
<dbReference type="RefSeq" id="WP_057636568.1">
    <property type="nucleotide sequence ID" value="NZ_CGBR01000023.1"/>
</dbReference>